<comment type="similarity">
    <text evidence="9">Belongs to the insect chemoreceptor superfamily. Heteromeric odorant receptor channel (TC 1.A.69) family.</text>
</comment>
<evidence type="ECO:0000313" key="11">
    <source>
        <dbReference type="Proteomes" id="UP000215335"/>
    </source>
</evidence>
<evidence type="ECO:0000256" key="6">
    <source>
        <dbReference type="ARBA" id="ARBA00023136"/>
    </source>
</evidence>
<name>A0A232FE05_9HYME</name>
<feature type="transmembrane region" description="Helical" evidence="9">
    <location>
        <begin position="73"/>
        <end position="91"/>
    </location>
</feature>
<evidence type="ECO:0000256" key="3">
    <source>
        <dbReference type="ARBA" id="ARBA00022692"/>
    </source>
</evidence>
<dbReference type="GO" id="GO:0005549">
    <property type="term" value="F:odorant binding"/>
    <property type="evidence" value="ECO:0007669"/>
    <property type="project" value="InterPro"/>
</dbReference>
<reference evidence="10 11" key="1">
    <citation type="journal article" date="2017" name="Curr. Biol.">
        <title>The Evolution of Venom by Co-option of Single-Copy Genes.</title>
        <authorList>
            <person name="Martinson E.O."/>
            <person name="Mrinalini"/>
            <person name="Kelkar Y.D."/>
            <person name="Chang C.H."/>
            <person name="Werren J.H."/>
        </authorList>
    </citation>
    <scope>NUCLEOTIDE SEQUENCE [LARGE SCALE GENOMIC DNA]</scope>
    <source>
        <strain evidence="10 11">Alberta</strain>
        <tissue evidence="10">Whole body</tissue>
    </source>
</reference>
<dbReference type="PANTHER" id="PTHR21137:SF26">
    <property type="entry name" value="ODORANT RECEPTOR 10A-RELATED"/>
    <property type="match status" value="1"/>
</dbReference>
<keyword evidence="7 9" id="KW-0675">Receptor</keyword>
<comment type="subcellular location">
    <subcellularLocation>
        <location evidence="9">Cell membrane</location>
        <topology evidence="9">Multi-pass membrane protein</topology>
    </subcellularLocation>
    <subcellularLocation>
        <location evidence="1">Membrane</location>
        <topology evidence="1">Multi-pass membrane protein</topology>
    </subcellularLocation>
</comment>
<dbReference type="InterPro" id="IPR004117">
    <property type="entry name" value="7tm6_olfct_rcpt"/>
</dbReference>
<keyword evidence="2 9" id="KW-0716">Sensory transduction</keyword>
<feature type="transmembrane region" description="Helical" evidence="9">
    <location>
        <begin position="197"/>
        <end position="218"/>
    </location>
</feature>
<keyword evidence="5 9" id="KW-1133">Transmembrane helix</keyword>
<feature type="transmembrane region" description="Helical" evidence="9">
    <location>
        <begin position="34"/>
        <end position="53"/>
    </location>
</feature>
<organism evidence="10 11">
    <name type="scientific">Trichomalopsis sarcophagae</name>
    <dbReference type="NCBI Taxonomy" id="543379"/>
    <lineage>
        <taxon>Eukaryota</taxon>
        <taxon>Metazoa</taxon>
        <taxon>Ecdysozoa</taxon>
        <taxon>Arthropoda</taxon>
        <taxon>Hexapoda</taxon>
        <taxon>Insecta</taxon>
        <taxon>Pterygota</taxon>
        <taxon>Neoptera</taxon>
        <taxon>Endopterygota</taxon>
        <taxon>Hymenoptera</taxon>
        <taxon>Apocrita</taxon>
        <taxon>Proctotrupomorpha</taxon>
        <taxon>Chalcidoidea</taxon>
        <taxon>Pteromalidae</taxon>
        <taxon>Pteromalinae</taxon>
        <taxon>Trichomalopsis</taxon>
    </lineage>
</organism>
<keyword evidence="8 9" id="KW-0807">Transducer</keyword>
<evidence type="ECO:0000256" key="7">
    <source>
        <dbReference type="ARBA" id="ARBA00023170"/>
    </source>
</evidence>
<evidence type="ECO:0000313" key="10">
    <source>
        <dbReference type="EMBL" id="OXU28981.1"/>
    </source>
</evidence>
<evidence type="ECO:0000256" key="9">
    <source>
        <dbReference type="RuleBase" id="RU351113"/>
    </source>
</evidence>
<evidence type="ECO:0000256" key="4">
    <source>
        <dbReference type="ARBA" id="ARBA00022725"/>
    </source>
</evidence>
<dbReference type="Proteomes" id="UP000215335">
    <property type="component" value="Unassembled WGS sequence"/>
</dbReference>
<dbReference type="GO" id="GO:0004984">
    <property type="term" value="F:olfactory receptor activity"/>
    <property type="evidence" value="ECO:0007669"/>
    <property type="project" value="InterPro"/>
</dbReference>
<proteinExistence type="inferred from homology"/>
<feature type="transmembrane region" description="Helical" evidence="9">
    <location>
        <begin position="283"/>
        <end position="303"/>
    </location>
</feature>
<keyword evidence="11" id="KW-1185">Reference proteome</keyword>
<accession>A0A232FE05</accession>
<comment type="caution">
    <text evidence="10">The sequence shown here is derived from an EMBL/GenBank/DDBJ whole genome shotgun (WGS) entry which is preliminary data.</text>
</comment>
<sequence length="430" mass="50224">MDIFQSSYYIRCNRYLSFCGHWPYQSLRNRIRNFILLMFLMSTILIPQVNHFFNSTELHHTISSNFGSCDTIYMFLLLRYHRCFTTVLFYLKIRSVCYNRKKYDLNLLSCIKKVLEKIKSDFQRYKDEDLKILHKYSGQANKINTFYTVYMFMAVGGYSMLPLTLHVMDIALPKNESRLPTKPRLINYNIEAFDENIFFIIIHGVIVDTAVIVFIIGFETLCFSFSYHVCALFVIVTNKIRDSIDERITSKHSEVDQDIFYRNFVKIVIMHKDALELSTEKQLLNIVLTNAIFVLTCSFVDTVETALSVLNLFAIGFAMMPLTITGFEFILSKGNVGEMARWSLFAFGEIVHLFYYNWPGQKIRDHSFYAIEWYKEEIPDKCKKLLNLMMLRGQKPCSLTAGKVYILGLENFAAVMKVSMSYFTVLSSVM</sequence>
<evidence type="ECO:0000256" key="8">
    <source>
        <dbReference type="ARBA" id="ARBA00023224"/>
    </source>
</evidence>
<comment type="caution">
    <text evidence="9">Lacks conserved residue(s) required for the propagation of feature annotation.</text>
</comment>
<keyword evidence="6 9" id="KW-0472">Membrane</keyword>
<keyword evidence="4 9" id="KW-0552">Olfaction</keyword>
<dbReference type="Pfam" id="PF02949">
    <property type="entry name" value="7tm_6"/>
    <property type="match status" value="1"/>
</dbReference>
<gene>
    <name evidence="10" type="ORF">TSAR_002358</name>
</gene>
<dbReference type="PANTHER" id="PTHR21137">
    <property type="entry name" value="ODORANT RECEPTOR"/>
    <property type="match status" value="1"/>
</dbReference>
<evidence type="ECO:0000256" key="2">
    <source>
        <dbReference type="ARBA" id="ARBA00022606"/>
    </source>
</evidence>
<keyword evidence="3 9" id="KW-0812">Transmembrane</keyword>
<dbReference type="OrthoDB" id="7696577at2759"/>
<evidence type="ECO:0000256" key="1">
    <source>
        <dbReference type="ARBA" id="ARBA00004141"/>
    </source>
</evidence>
<feature type="transmembrane region" description="Helical" evidence="9">
    <location>
        <begin position="145"/>
        <end position="165"/>
    </location>
</feature>
<dbReference type="GO" id="GO:0007165">
    <property type="term" value="P:signal transduction"/>
    <property type="evidence" value="ECO:0007669"/>
    <property type="project" value="UniProtKB-KW"/>
</dbReference>
<dbReference type="GO" id="GO:0005886">
    <property type="term" value="C:plasma membrane"/>
    <property type="evidence" value="ECO:0007669"/>
    <property type="project" value="UniProtKB-SubCell"/>
</dbReference>
<dbReference type="EMBL" id="NNAY01000352">
    <property type="protein sequence ID" value="OXU28981.1"/>
    <property type="molecule type" value="Genomic_DNA"/>
</dbReference>
<dbReference type="AlphaFoldDB" id="A0A232FE05"/>
<protein>
    <recommendedName>
        <fullName evidence="9">Odorant receptor</fullName>
    </recommendedName>
</protein>
<feature type="transmembrane region" description="Helical" evidence="9">
    <location>
        <begin position="309"/>
        <end position="330"/>
    </location>
</feature>
<evidence type="ECO:0000256" key="5">
    <source>
        <dbReference type="ARBA" id="ARBA00022989"/>
    </source>
</evidence>